<proteinExistence type="predicted"/>
<dbReference type="RefSeq" id="WP_379520865.1">
    <property type="nucleotide sequence ID" value="NZ_JBHSPA010000063.1"/>
</dbReference>
<keyword evidence="5" id="KW-0503">Monooxygenase</keyword>
<dbReference type="SUPFAM" id="SSF51905">
    <property type="entry name" value="FAD/NAD(P)-binding domain"/>
    <property type="match status" value="1"/>
</dbReference>
<comment type="cofactor">
    <cofactor evidence="1">
        <name>FAD</name>
        <dbReference type="ChEBI" id="CHEBI:57692"/>
    </cofactor>
</comment>
<gene>
    <name evidence="5" type="ORF">ACFPZ3_46735</name>
</gene>
<dbReference type="InterPro" id="IPR050641">
    <property type="entry name" value="RIFMO-like"/>
</dbReference>
<protein>
    <submittedName>
        <fullName evidence="5">FAD-dependent monooxygenase</fullName>
    </submittedName>
</protein>
<evidence type="ECO:0000256" key="2">
    <source>
        <dbReference type="ARBA" id="ARBA00022630"/>
    </source>
</evidence>
<evidence type="ECO:0000256" key="1">
    <source>
        <dbReference type="ARBA" id="ARBA00001974"/>
    </source>
</evidence>
<dbReference type="Pfam" id="PF01494">
    <property type="entry name" value="FAD_binding_3"/>
    <property type="match status" value="1"/>
</dbReference>
<dbReference type="InterPro" id="IPR036188">
    <property type="entry name" value="FAD/NAD-bd_sf"/>
</dbReference>
<name>A0ABW1D0R3_9ACTN</name>
<keyword evidence="2" id="KW-0285">Flavoprotein</keyword>
<keyword evidence="5" id="KW-0560">Oxidoreductase</keyword>
<dbReference type="PRINTS" id="PR00420">
    <property type="entry name" value="RNGMNOXGNASE"/>
</dbReference>
<evidence type="ECO:0000259" key="4">
    <source>
        <dbReference type="Pfam" id="PF01494"/>
    </source>
</evidence>
<dbReference type="Pfam" id="PF21274">
    <property type="entry name" value="Rng_hyd_C"/>
    <property type="match status" value="1"/>
</dbReference>
<dbReference type="Gene3D" id="3.30.9.10">
    <property type="entry name" value="D-Amino Acid Oxidase, subunit A, domain 2"/>
    <property type="match status" value="1"/>
</dbReference>
<dbReference type="PANTHER" id="PTHR43004:SF19">
    <property type="entry name" value="BINDING MONOOXYGENASE, PUTATIVE (JCVI)-RELATED"/>
    <property type="match status" value="1"/>
</dbReference>
<dbReference type="GO" id="GO:0004497">
    <property type="term" value="F:monooxygenase activity"/>
    <property type="evidence" value="ECO:0007669"/>
    <property type="project" value="UniProtKB-KW"/>
</dbReference>
<sequence length="541" mass="58591">MTQHTEVPVLIVGGGYAGLASALFLAHHGVRCALVDRHLGVSILGRARGINPRTMEIYRPLGLEQLVKEAGRPFDEESGVARCTTLTDEWHWIYDADAPRTLPELTAGEFGLADQSTVEPVLAQAARDRGAELRFNTQCESVEPGADGVTVVARDLQSGERLTYRAQYVIAADGFRSSIREWCGIGREGLGVLRSYVSIVVKSDLSDIIDKRALFWIIGGPGADASGALASHALPDHWGLALAYDPDTESPDDYTDERCVATAKALIGRDVPVDIVSKASWQEAVHVADRYRDGRIFLVGDAAHVWPPAGALGANSAVQDAHNLAWKLAAVLAGRASEALLDTYEAERRPVALELSDLTVRSQAARFGPNPDQDPMDPILCILGQRYTSTAMIGDGPGTVFGDGVAQYARPGTRAPHLWLDQDGRRIGVHDLFHDSFVLLTQSEAWARAAREVEGVRAYRIGADLIDVEDVWRSRYDGATAVLVRPDGYVAWRCDGEPAAHPETLDNEHGPVTLADALHSERGPVALADALGRILRSEEQL</sequence>
<accession>A0ABW1D0R3</accession>
<comment type="caution">
    <text evidence="5">The sequence shown here is derived from an EMBL/GenBank/DDBJ whole genome shotgun (WGS) entry which is preliminary data.</text>
</comment>
<dbReference type="EMBL" id="JBHSPA010000063">
    <property type="protein sequence ID" value="MFC5831394.1"/>
    <property type="molecule type" value="Genomic_DNA"/>
</dbReference>
<evidence type="ECO:0000256" key="3">
    <source>
        <dbReference type="ARBA" id="ARBA00022827"/>
    </source>
</evidence>
<dbReference type="PANTHER" id="PTHR43004">
    <property type="entry name" value="TRK SYSTEM POTASSIUM UPTAKE PROTEIN"/>
    <property type="match status" value="1"/>
</dbReference>
<keyword evidence="3" id="KW-0274">FAD</keyword>
<evidence type="ECO:0000313" key="5">
    <source>
        <dbReference type="EMBL" id="MFC5831394.1"/>
    </source>
</evidence>
<keyword evidence="6" id="KW-1185">Reference proteome</keyword>
<reference evidence="6" key="1">
    <citation type="journal article" date="2019" name="Int. J. Syst. Evol. Microbiol.">
        <title>The Global Catalogue of Microorganisms (GCM) 10K type strain sequencing project: providing services to taxonomists for standard genome sequencing and annotation.</title>
        <authorList>
            <consortium name="The Broad Institute Genomics Platform"/>
            <consortium name="The Broad Institute Genome Sequencing Center for Infectious Disease"/>
            <person name="Wu L."/>
            <person name="Ma J."/>
        </authorList>
    </citation>
    <scope>NUCLEOTIDE SEQUENCE [LARGE SCALE GENOMIC DNA]</scope>
    <source>
        <strain evidence="6">CCUG 53903</strain>
    </source>
</reference>
<evidence type="ECO:0000313" key="6">
    <source>
        <dbReference type="Proteomes" id="UP001596058"/>
    </source>
</evidence>
<organism evidence="5 6">
    <name type="scientific">Nonomuraea insulae</name>
    <dbReference type="NCBI Taxonomy" id="1616787"/>
    <lineage>
        <taxon>Bacteria</taxon>
        <taxon>Bacillati</taxon>
        <taxon>Actinomycetota</taxon>
        <taxon>Actinomycetes</taxon>
        <taxon>Streptosporangiales</taxon>
        <taxon>Streptosporangiaceae</taxon>
        <taxon>Nonomuraea</taxon>
    </lineage>
</organism>
<dbReference type="Gene3D" id="3.50.50.60">
    <property type="entry name" value="FAD/NAD(P)-binding domain"/>
    <property type="match status" value="1"/>
</dbReference>
<feature type="domain" description="FAD-binding" evidence="4">
    <location>
        <begin position="6"/>
        <end position="356"/>
    </location>
</feature>
<dbReference type="Gene3D" id="3.40.30.120">
    <property type="match status" value="1"/>
</dbReference>
<dbReference type="Proteomes" id="UP001596058">
    <property type="component" value="Unassembled WGS sequence"/>
</dbReference>
<dbReference type="InterPro" id="IPR002938">
    <property type="entry name" value="FAD-bd"/>
</dbReference>